<name>A0ABW5PHG0_9BACL</name>
<gene>
    <name evidence="2" type="ORF">ACFSUF_17615</name>
</gene>
<proteinExistence type="predicted"/>
<keyword evidence="1" id="KW-0812">Transmembrane</keyword>
<keyword evidence="1" id="KW-1133">Transmembrane helix</keyword>
<accession>A0ABW5PHG0</accession>
<feature type="transmembrane region" description="Helical" evidence="1">
    <location>
        <begin position="73"/>
        <end position="93"/>
    </location>
</feature>
<evidence type="ECO:0000313" key="3">
    <source>
        <dbReference type="Proteomes" id="UP001597541"/>
    </source>
</evidence>
<sequence length="135" mass="15037">MLTFVLLIAVFRSRGNGGIHNLNVLGRGHRPWSLAVRSVLETLRALLILLIGEVAGANLFFRLYQSSGIDTEGQVISIVLAVFVAVFIMYRNVYRPAGWYPFTDERPLSLCWMAIWLGLSGVTLALPLFAGRILF</sequence>
<evidence type="ECO:0000313" key="2">
    <source>
        <dbReference type="EMBL" id="MFD2614230.1"/>
    </source>
</evidence>
<feature type="transmembrane region" description="Helical" evidence="1">
    <location>
        <begin position="113"/>
        <end position="134"/>
    </location>
</feature>
<comment type="caution">
    <text evidence="2">The sequence shown here is derived from an EMBL/GenBank/DDBJ whole genome shotgun (WGS) entry which is preliminary data.</text>
</comment>
<dbReference type="RefSeq" id="WP_377604867.1">
    <property type="nucleotide sequence ID" value="NZ_JBHUME010000011.1"/>
</dbReference>
<organism evidence="2 3">
    <name type="scientific">Paenibacillus gansuensis</name>
    <dbReference type="NCBI Taxonomy" id="306542"/>
    <lineage>
        <taxon>Bacteria</taxon>
        <taxon>Bacillati</taxon>
        <taxon>Bacillota</taxon>
        <taxon>Bacilli</taxon>
        <taxon>Bacillales</taxon>
        <taxon>Paenibacillaceae</taxon>
        <taxon>Paenibacillus</taxon>
    </lineage>
</organism>
<protein>
    <submittedName>
        <fullName evidence="2">Uncharacterized protein</fullName>
    </submittedName>
</protein>
<reference evidence="3" key="1">
    <citation type="journal article" date="2019" name="Int. J. Syst. Evol. Microbiol.">
        <title>The Global Catalogue of Microorganisms (GCM) 10K type strain sequencing project: providing services to taxonomists for standard genome sequencing and annotation.</title>
        <authorList>
            <consortium name="The Broad Institute Genomics Platform"/>
            <consortium name="The Broad Institute Genome Sequencing Center for Infectious Disease"/>
            <person name="Wu L."/>
            <person name="Ma J."/>
        </authorList>
    </citation>
    <scope>NUCLEOTIDE SEQUENCE [LARGE SCALE GENOMIC DNA]</scope>
    <source>
        <strain evidence="3">KCTC 3950</strain>
    </source>
</reference>
<dbReference type="Proteomes" id="UP001597541">
    <property type="component" value="Unassembled WGS sequence"/>
</dbReference>
<keyword evidence="1" id="KW-0472">Membrane</keyword>
<dbReference type="EMBL" id="JBHUME010000011">
    <property type="protein sequence ID" value="MFD2614230.1"/>
    <property type="molecule type" value="Genomic_DNA"/>
</dbReference>
<feature type="transmembrane region" description="Helical" evidence="1">
    <location>
        <begin position="39"/>
        <end position="61"/>
    </location>
</feature>
<keyword evidence="3" id="KW-1185">Reference proteome</keyword>
<evidence type="ECO:0000256" key="1">
    <source>
        <dbReference type="SAM" id="Phobius"/>
    </source>
</evidence>